<evidence type="ECO:0000313" key="2">
    <source>
        <dbReference type="EMBL" id="BBG95796.1"/>
    </source>
</evidence>
<protein>
    <submittedName>
        <fullName evidence="2">Uncharacterized protein</fullName>
    </submittedName>
</protein>
<evidence type="ECO:0000256" key="1">
    <source>
        <dbReference type="SAM" id="MobiDB-lite"/>
    </source>
</evidence>
<proteinExistence type="predicted"/>
<accession>A0A4Y1QVE4</accession>
<organism evidence="2">
    <name type="scientific">Prunus dulcis</name>
    <name type="common">Almond</name>
    <name type="synonym">Amygdalus dulcis</name>
    <dbReference type="NCBI Taxonomy" id="3755"/>
    <lineage>
        <taxon>Eukaryota</taxon>
        <taxon>Viridiplantae</taxon>
        <taxon>Streptophyta</taxon>
        <taxon>Embryophyta</taxon>
        <taxon>Tracheophyta</taxon>
        <taxon>Spermatophyta</taxon>
        <taxon>Magnoliopsida</taxon>
        <taxon>eudicotyledons</taxon>
        <taxon>Gunneridae</taxon>
        <taxon>Pentapetalae</taxon>
        <taxon>rosids</taxon>
        <taxon>fabids</taxon>
        <taxon>Rosales</taxon>
        <taxon>Rosaceae</taxon>
        <taxon>Amygdaloideae</taxon>
        <taxon>Amygdaleae</taxon>
        <taxon>Prunus</taxon>
    </lineage>
</organism>
<feature type="compositionally biased region" description="Low complexity" evidence="1">
    <location>
        <begin position="1"/>
        <end position="29"/>
    </location>
</feature>
<dbReference type="AlphaFoldDB" id="A0A4Y1QVE4"/>
<feature type="region of interest" description="Disordered" evidence="1">
    <location>
        <begin position="1"/>
        <end position="76"/>
    </location>
</feature>
<gene>
    <name evidence="2" type="ORF">Prudu_004438</name>
</gene>
<name>A0A4Y1QVE4_PRUDU</name>
<sequence>LPSLSSVLSPLSLSSPRATRSPLPRFSSASRHHRARRPSPPVPFDSPRRRLPPVTSRRPWTAAYRPKTGGFSPEFIQTSSPSFSLVSPPNLSSEAPGVQLTHKRDLQRVQLARTNCRKRTKETTRASS</sequence>
<dbReference type="EMBL" id="AP019297">
    <property type="protein sequence ID" value="BBG95796.1"/>
    <property type="molecule type" value="Genomic_DNA"/>
</dbReference>
<feature type="non-terminal residue" evidence="2">
    <location>
        <position position="1"/>
    </location>
</feature>
<reference evidence="2" key="1">
    <citation type="journal article" date="2019" name="Science">
        <title>Mutation of a bHLH transcription factor allowed almond domestication.</title>
        <authorList>
            <person name="Sanchez-Perez R."/>
            <person name="Pavan S."/>
            <person name="Mazzeo R."/>
            <person name="Moldovan C."/>
            <person name="Aiese Cigliano R."/>
            <person name="Del Cueto J."/>
            <person name="Ricciardi F."/>
            <person name="Lotti C."/>
            <person name="Ricciardi L."/>
            <person name="Dicenta F."/>
            <person name="Lopez-Marques R.L."/>
            <person name="Lindberg Moller B."/>
        </authorList>
    </citation>
    <scope>NUCLEOTIDE SEQUENCE</scope>
</reference>